<gene>
    <name evidence="1" type="ORF">E2C01_042148</name>
</gene>
<protein>
    <submittedName>
        <fullName evidence="1">Uncharacterized protein</fullName>
    </submittedName>
</protein>
<dbReference type="Proteomes" id="UP000324222">
    <property type="component" value="Unassembled WGS sequence"/>
</dbReference>
<dbReference type="AlphaFoldDB" id="A0A5B7FSM7"/>
<comment type="caution">
    <text evidence="1">The sequence shown here is derived from an EMBL/GenBank/DDBJ whole genome shotgun (WGS) entry which is preliminary data.</text>
</comment>
<sequence length="120" mass="13606">MRTLSSVHIISIHVSQIFRQGRRDLPQQLTWHISKYEYSFLHNTGTDLYLHVYVRGGCKVFSALTGRFTEPMKQLHCLARGGARQAVARVAAWRAEGLSPPELGSVTIFDSFHAMSHVHM</sequence>
<keyword evidence="2" id="KW-1185">Reference proteome</keyword>
<organism evidence="1 2">
    <name type="scientific">Portunus trituberculatus</name>
    <name type="common">Swimming crab</name>
    <name type="synonym">Neptunus trituberculatus</name>
    <dbReference type="NCBI Taxonomy" id="210409"/>
    <lineage>
        <taxon>Eukaryota</taxon>
        <taxon>Metazoa</taxon>
        <taxon>Ecdysozoa</taxon>
        <taxon>Arthropoda</taxon>
        <taxon>Crustacea</taxon>
        <taxon>Multicrustacea</taxon>
        <taxon>Malacostraca</taxon>
        <taxon>Eumalacostraca</taxon>
        <taxon>Eucarida</taxon>
        <taxon>Decapoda</taxon>
        <taxon>Pleocyemata</taxon>
        <taxon>Brachyura</taxon>
        <taxon>Eubrachyura</taxon>
        <taxon>Portunoidea</taxon>
        <taxon>Portunidae</taxon>
        <taxon>Portuninae</taxon>
        <taxon>Portunus</taxon>
    </lineage>
</organism>
<dbReference type="EMBL" id="VSRR010008253">
    <property type="protein sequence ID" value="MPC48377.1"/>
    <property type="molecule type" value="Genomic_DNA"/>
</dbReference>
<evidence type="ECO:0000313" key="1">
    <source>
        <dbReference type="EMBL" id="MPC48377.1"/>
    </source>
</evidence>
<proteinExistence type="predicted"/>
<accession>A0A5B7FSM7</accession>
<name>A0A5B7FSM7_PORTR</name>
<evidence type="ECO:0000313" key="2">
    <source>
        <dbReference type="Proteomes" id="UP000324222"/>
    </source>
</evidence>
<reference evidence="1 2" key="1">
    <citation type="submission" date="2019-05" db="EMBL/GenBank/DDBJ databases">
        <title>Another draft genome of Portunus trituberculatus and its Hox gene families provides insights of decapod evolution.</title>
        <authorList>
            <person name="Jeong J.-H."/>
            <person name="Song I."/>
            <person name="Kim S."/>
            <person name="Choi T."/>
            <person name="Kim D."/>
            <person name="Ryu S."/>
            <person name="Kim W."/>
        </authorList>
    </citation>
    <scope>NUCLEOTIDE SEQUENCE [LARGE SCALE GENOMIC DNA]</scope>
    <source>
        <tissue evidence="1">Muscle</tissue>
    </source>
</reference>